<accession>A0A8D9F7F1</accession>
<sequence length="133" mass="15912">MYYKRQFSFYNWDLRVFFLFSFLWHLSVSDGGFHVGYFDYFYSCATLAIMWGILTTFTNNRKYFEIIVLLSGSTKFSYSSAMRFTFCQVCQVSSFHIAFPVRCLVTCNSEYRLSFLMAWPRYSSLRVVMLLLY</sequence>
<proteinExistence type="predicted"/>
<keyword evidence="1" id="KW-0472">Membrane</keyword>
<feature type="transmembrane region" description="Helical" evidence="1">
    <location>
        <begin position="12"/>
        <end position="28"/>
    </location>
</feature>
<dbReference type="EMBL" id="HBUF01612882">
    <property type="protein sequence ID" value="CAG6779129.1"/>
    <property type="molecule type" value="Transcribed_RNA"/>
</dbReference>
<feature type="transmembrane region" description="Helical" evidence="1">
    <location>
        <begin position="40"/>
        <end position="57"/>
    </location>
</feature>
<organism evidence="2">
    <name type="scientific">Cacopsylla melanoneura</name>
    <dbReference type="NCBI Taxonomy" id="428564"/>
    <lineage>
        <taxon>Eukaryota</taxon>
        <taxon>Metazoa</taxon>
        <taxon>Ecdysozoa</taxon>
        <taxon>Arthropoda</taxon>
        <taxon>Hexapoda</taxon>
        <taxon>Insecta</taxon>
        <taxon>Pterygota</taxon>
        <taxon>Neoptera</taxon>
        <taxon>Paraneoptera</taxon>
        <taxon>Hemiptera</taxon>
        <taxon>Sternorrhyncha</taxon>
        <taxon>Psylloidea</taxon>
        <taxon>Psyllidae</taxon>
        <taxon>Psyllinae</taxon>
        <taxon>Cacopsylla</taxon>
    </lineage>
</organism>
<name>A0A8D9F7F1_9HEMI</name>
<keyword evidence="1" id="KW-0812">Transmembrane</keyword>
<keyword evidence="1" id="KW-1133">Transmembrane helix</keyword>
<reference evidence="2" key="1">
    <citation type="submission" date="2021-05" db="EMBL/GenBank/DDBJ databases">
        <authorList>
            <person name="Alioto T."/>
            <person name="Alioto T."/>
            <person name="Gomez Garrido J."/>
        </authorList>
    </citation>
    <scope>NUCLEOTIDE SEQUENCE</scope>
</reference>
<evidence type="ECO:0000313" key="2">
    <source>
        <dbReference type="EMBL" id="CAG6779129.1"/>
    </source>
</evidence>
<dbReference type="AlphaFoldDB" id="A0A8D9F7F1"/>
<evidence type="ECO:0000256" key="1">
    <source>
        <dbReference type="SAM" id="Phobius"/>
    </source>
</evidence>
<protein>
    <submittedName>
        <fullName evidence="2">Uncharacterized protein</fullName>
    </submittedName>
</protein>